<comment type="caution">
    <text evidence="3">The sequence shown here is derived from an EMBL/GenBank/DDBJ whole genome shotgun (WGS) entry which is preliminary data.</text>
</comment>
<feature type="signal peptide" evidence="1">
    <location>
        <begin position="1"/>
        <end position="25"/>
    </location>
</feature>
<dbReference type="PROSITE" id="PS50206">
    <property type="entry name" value="RHODANESE_3"/>
    <property type="match status" value="1"/>
</dbReference>
<dbReference type="InterPro" id="IPR052367">
    <property type="entry name" value="Thiosulfate_ST/Rhodanese-like"/>
</dbReference>
<accession>A0ABU1BMB9</accession>
<feature type="chain" id="PRO_5047257780" evidence="1">
    <location>
        <begin position="26"/>
        <end position="200"/>
    </location>
</feature>
<reference evidence="3 4" key="1">
    <citation type="submission" date="2023-08" db="EMBL/GenBank/DDBJ databases">
        <title>Oxalobacteraceae gen .nov., isolated from river sludge outside the plant.</title>
        <authorList>
            <person name="Zhao S.Y."/>
        </authorList>
    </citation>
    <scope>NUCLEOTIDE SEQUENCE [LARGE SCALE GENOMIC DNA]</scope>
    <source>
        <strain evidence="3 4">R-40</strain>
    </source>
</reference>
<sequence>MTAKKHLLQLGFWICLSSLSTNVLALDAANVPPIKQTKLQLYVDANEAYGLKQKLGDKAFFVDVRTRAEVAYVGMASAADAHIPYVEHPFEAAWDEKNGRFVLDVNSDFGPELARRMSAKGLGKDDTVILMCRSGDRSARAANLLKELGYSKVYSVVDGFEGDLAKDGPQAGQRVINGWKNAKLPWSYKLDKTKLYLPQF</sequence>
<organism evidence="3 4">
    <name type="scientific">Keguizhuia sedimenti</name>
    <dbReference type="NCBI Taxonomy" id="3064264"/>
    <lineage>
        <taxon>Bacteria</taxon>
        <taxon>Pseudomonadati</taxon>
        <taxon>Pseudomonadota</taxon>
        <taxon>Betaproteobacteria</taxon>
        <taxon>Burkholderiales</taxon>
        <taxon>Oxalobacteraceae</taxon>
        <taxon>Keguizhuia</taxon>
    </lineage>
</organism>
<dbReference type="InterPro" id="IPR001763">
    <property type="entry name" value="Rhodanese-like_dom"/>
</dbReference>
<name>A0ABU1BMB9_9BURK</name>
<keyword evidence="4" id="KW-1185">Reference proteome</keyword>
<dbReference type="InterPro" id="IPR036873">
    <property type="entry name" value="Rhodanese-like_dom_sf"/>
</dbReference>
<dbReference type="Proteomes" id="UP001225596">
    <property type="component" value="Unassembled WGS sequence"/>
</dbReference>
<keyword evidence="1" id="KW-0732">Signal</keyword>
<dbReference type="RefSeq" id="WP_338436082.1">
    <property type="nucleotide sequence ID" value="NZ_JAUYVH010000003.1"/>
</dbReference>
<dbReference type="Gene3D" id="3.40.250.10">
    <property type="entry name" value="Rhodanese-like domain"/>
    <property type="match status" value="1"/>
</dbReference>
<dbReference type="SMART" id="SM00450">
    <property type="entry name" value="RHOD"/>
    <property type="match status" value="1"/>
</dbReference>
<dbReference type="EMBL" id="JAUYVH010000003">
    <property type="protein sequence ID" value="MDQ9170147.1"/>
    <property type="molecule type" value="Genomic_DNA"/>
</dbReference>
<evidence type="ECO:0000313" key="3">
    <source>
        <dbReference type="EMBL" id="MDQ9170147.1"/>
    </source>
</evidence>
<dbReference type="Pfam" id="PF00581">
    <property type="entry name" value="Rhodanese"/>
    <property type="match status" value="1"/>
</dbReference>
<evidence type="ECO:0000313" key="4">
    <source>
        <dbReference type="Proteomes" id="UP001225596"/>
    </source>
</evidence>
<dbReference type="PANTHER" id="PTHR45431:SF3">
    <property type="entry name" value="RHODANESE-LIKE DOMAIN-CONTAINING PROTEIN 15, CHLOROPLASTIC"/>
    <property type="match status" value="1"/>
</dbReference>
<evidence type="ECO:0000259" key="2">
    <source>
        <dbReference type="PROSITE" id="PS50206"/>
    </source>
</evidence>
<gene>
    <name evidence="3" type="ORF">Q8A64_06930</name>
</gene>
<evidence type="ECO:0000256" key="1">
    <source>
        <dbReference type="SAM" id="SignalP"/>
    </source>
</evidence>
<dbReference type="SUPFAM" id="SSF52821">
    <property type="entry name" value="Rhodanese/Cell cycle control phosphatase"/>
    <property type="match status" value="1"/>
</dbReference>
<feature type="domain" description="Rhodanese" evidence="2">
    <location>
        <begin position="55"/>
        <end position="172"/>
    </location>
</feature>
<protein>
    <submittedName>
        <fullName evidence="3">Rhodanese-like domain-containing protein</fullName>
    </submittedName>
</protein>
<dbReference type="PANTHER" id="PTHR45431">
    <property type="entry name" value="RHODANESE-LIKE DOMAIN-CONTAINING PROTEIN 15, CHLOROPLASTIC"/>
    <property type="match status" value="1"/>
</dbReference>
<proteinExistence type="predicted"/>